<dbReference type="AlphaFoldDB" id="A0A430Q0H0"/>
<dbReference type="InterPro" id="IPR040632">
    <property type="entry name" value="Sulfotransfer_4"/>
</dbReference>
<keyword evidence="2" id="KW-1185">Reference proteome</keyword>
<dbReference type="PANTHER" id="PTHR36978:SF4">
    <property type="entry name" value="P-LOOP CONTAINING NUCLEOSIDE TRIPHOSPHATE HYDROLASE PROTEIN"/>
    <property type="match status" value="1"/>
</dbReference>
<dbReference type="Proteomes" id="UP000290809">
    <property type="component" value="Unassembled WGS sequence"/>
</dbReference>
<organism evidence="1 2">
    <name type="scientific">Schistosoma bovis</name>
    <name type="common">Blood fluke</name>
    <dbReference type="NCBI Taxonomy" id="6184"/>
    <lineage>
        <taxon>Eukaryota</taxon>
        <taxon>Metazoa</taxon>
        <taxon>Spiralia</taxon>
        <taxon>Lophotrochozoa</taxon>
        <taxon>Platyhelminthes</taxon>
        <taxon>Trematoda</taxon>
        <taxon>Digenea</taxon>
        <taxon>Strigeidida</taxon>
        <taxon>Schistosomatoidea</taxon>
        <taxon>Schistosomatidae</taxon>
        <taxon>Schistosoma</taxon>
    </lineage>
</organism>
<dbReference type="PANTHER" id="PTHR36978">
    <property type="entry name" value="P-LOOP CONTAINING NUCLEOTIDE TRIPHOSPHATE HYDROLASE"/>
    <property type="match status" value="1"/>
</dbReference>
<dbReference type="InterPro" id="IPR027417">
    <property type="entry name" value="P-loop_NTPase"/>
</dbReference>
<evidence type="ECO:0000313" key="2">
    <source>
        <dbReference type="Proteomes" id="UP000290809"/>
    </source>
</evidence>
<protein>
    <submittedName>
        <fullName evidence="1">Uncharacterized protein</fullName>
    </submittedName>
</protein>
<dbReference type="STRING" id="6184.A0A430Q0H0"/>
<gene>
    <name evidence="1" type="ORF">DC041_0004766</name>
</gene>
<dbReference type="Gene3D" id="3.40.50.300">
    <property type="entry name" value="P-loop containing nucleotide triphosphate hydrolases"/>
    <property type="match status" value="2"/>
</dbReference>
<sequence length="212" mass="24689">MSMKKALEIIYNQPCYHGYELVTRKQCDIAKWQMLVDEVRTTHNEGKIHRYLNELLVGYLAVTDVVLTVRDKNDWLASFRQVVMPKSDDPRKIHMDEGKRRAGIPVELDKLLTDSLKLAFQKEDIDFDDDAMLLECYEKHNKTLQENIPPTRLLIHRFGDGWEPLCRFLNVDLPANIPYPEANKQSDLQRLRELIKKSGSIEAAARMHSEII</sequence>
<dbReference type="SUPFAM" id="SSF52540">
    <property type="entry name" value="P-loop containing nucleoside triphosphate hydrolases"/>
    <property type="match status" value="1"/>
</dbReference>
<evidence type="ECO:0000313" key="1">
    <source>
        <dbReference type="EMBL" id="RTG81179.1"/>
    </source>
</evidence>
<accession>A0A430Q0H0</accession>
<comment type="caution">
    <text evidence="1">The sequence shown here is derived from an EMBL/GenBank/DDBJ whole genome shotgun (WGS) entry which is preliminary data.</text>
</comment>
<reference evidence="1 2" key="1">
    <citation type="journal article" date="2019" name="PLoS Pathog.">
        <title>Genome sequence of the bovine parasite Schistosoma bovis Tanzania.</title>
        <authorList>
            <person name="Oey H."/>
            <person name="Zakrzewski M."/>
            <person name="Gobert G."/>
            <person name="Gravermann K."/>
            <person name="Stoye J."/>
            <person name="Jones M."/>
            <person name="Mcmanus D."/>
            <person name="Krause L."/>
        </authorList>
    </citation>
    <scope>NUCLEOTIDE SEQUENCE [LARGE SCALE GENOMIC DNA]</scope>
    <source>
        <strain evidence="1 2">TAN1997</strain>
    </source>
</reference>
<dbReference type="EMBL" id="QMKO01003548">
    <property type="protein sequence ID" value="RTG81179.1"/>
    <property type="molecule type" value="Genomic_DNA"/>
</dbReference>
<dbReference type="Pfam" id="PF17784">
    <property type="entry name" value="Sulfotransfer_4"/>
    <property type="match status" value="1"/>
</dbReference>
<name>A0A430Q0H0_SCHBO</name>
<proteinExistence type="predicted"/>